<evidence type="ECO:0000256" key="9">
    <source>
        <dbReference type="ARBA" id="ARBA00023175"/>
    </source>
</evidence>
<proteinExistence type="inferred from homology"/>
<feature type="compositionally biased region" description="Low complexity" evidence="11">
    <location>
        <begin position="616"/>
        <end position="651"/>
    </location>
</feature>
<evidence type="ECO:0008006" key="14">
    <source>
        <dbReference type="Google" id="ProtNLM"/>
    </source>
</evidence>
<accession>A0A9W8B019</accession>
<comment type="caution">
    <text evidence="12">The sequence shown here is derived from an EMBL/GenBank/DDBJ whole genome shotgun (WGS) entry which is preliminary data.</text>
</comment>
<dbReference type="GO" id="GO:0035974">
    <property type="term" value="C:meiotic spindle pole body"/>
    <property type="evidence" value="ECO:0007669"/>
    <property type="project" value="TreeGrafter"/>
</dbReference>
<evidence type="ECO:0000256" key="8">
    <source>
        <dbReference type="ARBA" id="ARBA00023017"/>
    </source>
</evidence>
<evidence type="ECO:0000256" key="3">
    <source>
        <dbReference type="ARBA" id="ARBA00022448"/>
    </source>
</evidence>
<dbReference type="GO" id="GO:0007018">
    <property type="term" value="P:microtubule-based movement"/>
    <property type="evidence" value="ECO:0007669"/>
    <property type="project" value="InterPro"/>
</dbReference>
<feature type="region of interest" description="Disordered" evidence="11">
    <location>
        <begin position="236"/>
        <end position="257"/>
    </location>
</feature>
<keyword evidence="7" id="KW-0067">ATP-binding</keyword>
<evidence type="ECO:0000256" key="5">
    <source>
        <dbReference type="ARBA" id="ARBA00022701"/>
    </source>
</evidence>
<evidence type="ECO:0000256" key="6">
    <source>
        <dbReference type="ARBA" id="ARBA00022741"/>
    </source>
</evidence>
<keyword evidence="8" id="KW-0243">Dynein</keyword>
<dbReference type="InterPro" id="IPR022780">
    <property type="entry name" value="Dynein_light_int_chain"/>
</dbReference>
<organism evidence="12 13">
    <name type="scientific">Dispira parvispora</name>
    <dbReference type="NCBI Taxonomy" id="1520584"/>
    <lineage>
        <taxon>Eukaryota</taxon>
        <taxon>Fungi</taxon>
        <taxon>Fungi incertae sedis</taxon>
        <taxon>Zoopagomycota</taxon>
        <taxon>Kickxellomycotina</taxon>
        <taxon>Dimargaritomycetes</taxon>
        <taxon>Dimargaritales</taxon>
        <taxon>Dimargaritaceae</taxon>
        <taxon>Dispira</taxon>
    </lineage>
</organism>
<dbReference type="InterPro" id="IPR027417">
    <property type="entry name" value="P-loop_NTPase"/>
</dbReference>
<dbReference type="GO" id="GO:0000226">
    <property type="term" value="P:microtubule cytoskeleton organization"/>
    <property type="evidence" value="ECO:0007669"/>
    <property type="project" value="TreeGrafter"/>
</dbReference>
<dbReference type="AlphaFoldDB" id="A0A9W8B019"/>
<feature type="region of interest" description="Disordered" evidence="11">
    <location>
        <begin position="1"/>
        <end position="25"/>
    </location>
</feature>
<evidence type="ECO:0000256" key="11">
    <source>
        <dbReference type="SAM" id="MobiDB-lite"/>
    </source>
</evidence>
<dbReference type="PANTHER" id="PTHR12688">
    <property type="entry name" value="DYNEIN LIGHT INTERMEDIATE CHAIN"/>
    <property type="match status" value="1"/>
</dbReference>
<dbReference type="GO" id="GO:0045504">
    <property type="term" value="F:dynein heavy chain binding"/>
    <property type="evidence" value="ECO:0007669"/>
    <property type="project" value="TreeGrafter"/>
</dbReference>
<evidence type="ECO:0000256" key="4">
    <source>
        <dbReference type="ARBA" id="ARBA00022490"/>
    </source>
</evidence>
<dbReference type="GO" id="GO:0005868">
    <property type="term" value="C:cytoplasmic dynein complex"/>
    <property type="evidence" value="ECO:0007669"/>
    <property type="project" value="InterPro"/>
</dbReference>
<dbReference type="PANTHER" id="PTHR12688:SF0">
    <property type="entry name" value="DYNEIN LIGHT INTERMEDIATE CHAIN"/>
    <property type="match status" value="1"/>
</dbReference>
<evidence type="ECO:0000256" key="7">
    <source>
        <dbReference type="ARBA" id="ARBA00022840"/>
    </source>
</evidence>
<dbReference type="SUPFAM" id="SSF52540">
    <property type="entry name" value="P-loop containing nucleoside triphosphate hydrolases"/>
    <property type="match status" value="1"/>
</dbReference>
<evidence type="ECO:0000313" key="12">
    <source>
        <dbReference type="EMBL" id="KAJ1968808.1"/>
    </source>
</evidence>
<feature type="region of interest" description="Disordered" evidence="11">
    <location>
        <begin position="351"/>
        <end position="374"/>
    </location>
</feature>
<keyword evidence="3" id="KW-0813">Transport</keyword>
<keyword evidence="6" id="KW-0547">Nucleotide-binding</keyword>
<sequence length="668" mass="71705">MAMVVDSPLPSAPAQEQPPTNNTDAEVTNLWSDILNSVGSSKTTLSRNVLVLGDPQSGKSTLIRHMQHIASTVFTPTTPAAGSNFSHSVSTGTDDTLGNGATPDVPESKTDDLALAYTYIDVKDDDQDDVARLGLYQMADVDSTFETLLRHCINTDSMADTCVMIVLDWTKPWRFVSQLQKWFGVIERVVERIKDGTVDSVGAGQPNTTKAGGWTRGQVVVEECQEHLQRVWQAYEEPTEGGSQGTGPSSAAPGTSTMMMSSTAQSVLLPLGPGTLTHNLGLPIVIVACKTDALAKLEREQDYKEDHFDFVQQTLRTICLKYGASLFYTSLQRPDTFQYVYRYLVQRALNNPQPNSTANREEESATASGPERSLPHLSARSQKLFAFPYRAHVVERDFLVVPAGWDSWSKIQILRDGYDCDALSRGWDDDVNQRKGNDSFVSTAEGGDSEDSARKIYAEVITDPFANQQGLVVTSTVETEDNQEFLERHYRAIQQSSTEDATRPVHATHTLSTVGDDGGQFASALASKATVDTASRRGIPENGASSTDDVSSKLSSLLKPREGSRSGTNGGSGALANLIGGVRTTATSSSSGSNAQSEVMASFFKSLLNKKPTGQSDASGAGSSGESPALGLSASEPNTSQSSSGATASSQDVAAELARLRSQLRNNQ</sequence>
<dbReference type="Gene3D" id="3.40.50.300">
    <property type="entry name" value="P-loop containing nucleotide triphosphate hydrolases"/>
    <property type="match status" value="1"/>
</dbReference>
<keyword evidence="4" id="KW-0963">Cytoplasm</keyword>
<dbReference type="GO" id="GO:0005524">
    <property type="term" value="F:ATP binding"/>
    <property type="evidence" value="ECO:0007669"/>
    <property type="project" value="UniProtKB-KW"/>
</dbReference>
<reference evidence="12" key="1">
    <citation type="submission" date="2022-07" db="EMBL/GenBank/DDBJ databases">
        <title>Phylogenomic reconstructions and comparative analyses of Kickxellomycotina fungi.</title>
        <authorList>
            <person name="Reynolds N.K."/>
            <person name="Stajich J.E."/>
            <person name="Barry K."/>
            <person name="Grigoriev I.V."/>
            <person name="Crous P."/>
            <person name="Smith M.E."/>
        </authorList>
    </citation>
    <scope>NUCLEOTIDE SEQUENCE</scope>
    <source>
        <strain evidence="12">RSA 1196</strain>
    </source>
</reference>
<feature type="region of interest" description="Disordered" evidence="11">
    <location>
        <begin position="83"/>
        <end position="108"/>
    </location>
</feature>
<feature type="compositionally biased region" description="Polar residues" evidence="11">
    <location>
        <begin position="83"/>
        <end position="96"/>
    </location>
</feature>
<keyword evidence="5" id="KW-0493">Microtubule</keyword>
<evidence type="ECO:0000256" key="10">
    <source>
        <dbReference type="ARBA" id="ARBA00023212"/>
    </source>
</evidence>
<dbReference type="EMBL" id="JANBPY010000133">
    <property type="protein sequence ID" value="KAJ1968808.1"/>
    <property type="molecule type" value="Genomic_DNA"/>
</dbReference>
<comment type="subcellular location">
    <subcellularLocation>
        <location evidence="1">Cytoplasm</location>
        <location evidence="1">Cytoskeleton</location>
    </subcellularLocation>
</comment>
<dbReference type="GO" id="GO:0005874">
    <property type="term" value="C:microtubule"/>
    <property type="evidence" value="ECO:0007669"/>
    <property type="project" value="UniProtKB-KW"/>
</dbReference>
<evidence type="ECO:0000313" key="13">
    <source>
        <dbReference type="Proteomes" id="UP001150925"/>
    </source>
</evidence>
<evidence type="ECO:0000256" key="1">
    <source>
        <dbReference type="ARBA" id="ARBA00004245"/>
    </source>
</evidence>
<dbReference type="Pfam" id="PF05783">
    <property type="entry name" value="DLIC"/>
    <property type="match status" value="6"/>
</dbReference>
<dbReference type="OrthoDB" id="27603at2759"/>
<evidence type="ECO:0000256" key="2">
    <source>
        <dbReference type="ARBA" id="ARBA00006831"/>
    </source>
</evidence>
<protein>
    <recommendedName>
        <fullName evidence="14">Dynein light intermediate chain</fullName>
    </recommendedName>
</protein>
<name>A0A9W8B019_9FUNG</name>
<feature type="region of interest" description="Disordered" evidence="11">
    <location>
        <begin position="529"/>
        <end position="575"/>
    </location>
</feature>
<dbReference type="InterPro" id="IPR008467">
    <property type="entry name" value="Dynein1_light_intermed_chain"/>
</dbReference>
<keyword evidence="10" id="KW-0206">Cytoskeleton</keyword>
<gene>
    <name evidence="12" type="ORF">IWQ62_001015</name>
</gene>
<keyword evidence="9" id="KW-0505">Motor protein</keyword>
<dbReference type="Proteomes" id="UP001150925">
    <property type="component" value="Unassembled WGS sequence"/>
</dbReference>
<comment type="similarity">
    <text evidence="2">Belongs to the dynein light intermediate chain family.</text>
</comment>
<keyword evidence="13" id="KW-1185">Reference proteome</keyword>
<feature type="compositionally biased region" description="Low complexity" evidence="11">
    <location>
        <begin position="545"/>
        <end position="558"/>
    </location>
</feature>
<feature type="region of interest" description="Disordered" evidence="11">
    <location>
        <begin position="610"/>
        <end position="654"/>
    </location>
</feature>